<feature type="domain" description="5'-3' exonuclease alpha-helical arch N-terminal" evidence="1">
    <location>
        <begin position="3"/>
        <end position="142"/>
    </location>
</feature>
<dbReference type="InterPro" id="IPR036279">
    <property type="entry name" value="5-3_exonuclease_C_sf"/>
</dbReference>
<sequence length="255" mass="28822">MRTLLIDADVLAYQAASVAEKAVEWEPGYWTWHCEWSEVERTFDAKLEEIIQTLDGTDYRLCVTDSEGNFRLGVHPDYKGNRKSVKKPLLLKPFKQYLVDERGAYFKPTLEGDDCMGILATHPKLIKGEKVIVSIDKDMKTIPGPYIRWGTEDAEIVEISGSEADYWFLHQTLTGDTTDGYKGCPGVGPKKADAILGTPEEFAQVPFALAWRAVAEAYEAAGQNEDDAIIQARCARILRHTDYDYKNKRPILWTP</sequence>
<dbReference type="Pfam" id="PF02739">
    <property type="entry name" value="5_3_exonuc_N"/>
    <property type="match status" value="1"/>
</dbReference>
<dbReference type="GO" id="GO:0004527">
    <property type="term" value="F:exonuclease activity"/>
    <property type="evidence" value="ECO:0007669"/>
    <property type="project" value="UniProtKB-KW"/>
</dbReference>
<dbReference type="EMBL" id="CYHC01000017">
    <property type="protein sequence ID" value="CUA90992.1"/>
    <property type="molecule type" value="Genomic_DNA"/>
</dbReference>
<dbReference type="SUPFAM" id="SSF88723">
    <property type="entry name" value="PIN domain-like"/>
    <property type="match status" value="1"/>
</dbReference>
<name>A0ABP2ABX2_9HYPH</name>
<reference evidence="2 3" key="1">
    <citation type="submission" date="2015-08" db="EMBL/GenBank/DDBJ databases">
        <authorList>
            <person name="Varghese N."/>
        </authorList>
    </citation>
    <scope>NUCLEOTIDE SEQUENCE [LARGE SCALE GENOMIC DNA]</scope>
    <source>
        <strain evidence="2 3">DSM 18167</strain>
    </source>
</reference>
<dbReference type="Proteomes" id="UP000182178">
    <property type="component" value="Unassembled WGS sequence"/>
</dbReference>
<dbReference type="Gene3D" id="1.10.150.20">
    <property type="entry name" value="5' to 3' exonuclease, C-terminal subdomain"/>
    <property type="match status" value="1"/>
</dbReference>
<proteinExistence type="predicted"/>
<comment type="caution">
    <text evidence="2">The sequence shown here is derived from an EMBL/GenBank/DDBJ whole genome shotgun (WGS) entry which is preliminary data.</text>
</comment>
<keyword evidence="2" id="KW-0540">Nuclease</keyword>
<evidence type="ECO:0000313" key="3">
    <source>
        <dbReference type="Proteomes" id="UP000182178"/>
    </source>
</evidence>
<evidence type="ECO:0000259" key="1">
    <source>
        <dbReference type="Pfam" id="PF02739"/>
    </source>
</evidence>
<evidence type="ECO:0000313" key="2">
    <source>
        <dbReference type="EMBL" id="CUA90992.1"/>
    </source>
</evidence>
<keyword evidence="2" id="KW-0269">Exonuclease</keyword>
<organism evidence="2 3">
    <name type="scientific">Chelatococcus sambhunathii</name>
    <dbReference type="NCBI Taxonomy" id="363953"/>
    <lineage>
        <taxon>Bacteria</taxon>
        <taxon>Pseudomonadati</taxon>
        <taxon>Pseudomonadota</taxon>
        <taxon>Alphaproteobacteria</taxon>
        <taxon>Hyphomicrobiales</taxon>
        <taxon>Chelatococcaceae</taxon>
        <taxon>Chelatococcus</taxon>
    </lineage>
</organism>
<protein>
    <submittedName>
        <fullName evidence="2">5'-3' exonuclease</fullName>
    </submittedName>
</protein>
<accession>A0ABP2ABX2</accession>
<dbReference type="InterPro" id="IPR029060">
    <property type="entry name" value="PIN-like_dom_sf"/>
</dbReference>
<gene>
    <name evidence="2" type="ORF">Ga0061061_11737</name>
</gene>
<keyword evidence="3" id="KW-1185">Reference proteome</keyword>
<dbReference type="InterPro" id="IPR020046">
    <property type="entry name" value="5-3_exonucl_a-hlix_arch_N"/>
</dbReference>
<dbReference type="SUPFAM" id="SSF47807">
    <property type="entry name" value="5' to 3' exonuclease, C-terminal subdomain"/>
    <property type="match status" value="1"/>
</dbReference>
<keyword evidence="2" id="KW-0378">Hydrolase</keyword>
<dbReference type="RefSeq" id="WP_055461012.1">
    <property type="nucleotide sequence ID" value="NZ_CYHC01000017.1"/>
</dbReference>
<dbReference type="Gene3D" id="3.40.50.1010">
    <property type="entry name" value="5'-nuclease"/>
    <property type="match status" value="1"/>
</dbReference>